<reference evidence="11" key="1">
    <citation type="submission" date="2021-01" db="UniProtKB">
        <authorList>
            <consortium name="EnsemblPlants"/>
        </authorList>
    </citation>
    <scope>IDENTIFICATION</scope>
</reference>
<dbReference type="InterPro" id="IPR001878">
    <property type="entry name" value="Znf_CCHC"/>
</dbReference>
<dbReference type="OMA" id="GPTISWI"/>
<dbReference type="Gramene" id="Kaladp0032s0059.1.v1.1">
    <property type="protein sequence ID" value="Kaladp0032s0059.1.v1.1"/>
    <property type="gene ID" value="Kaladp0032s0059.v1.1"/>
</dbReference>
<dbReference type="PROSITE" id="PS50090">
    <property type="entry name" value="MYB_LIKE"/>
    <property type="match status" value="1"/>
</dbReference>
<dbReference type="InterPro" id="IPR006447">
    <property type="entry name" value="Myb_dom_plants"/>
</dbReference>
<dbReference type="GO" id="GO:0009739">
    <property type="term" value="P:response to gibberellin"/>
    <property type="evidence" value="ECO:0007669"/>
    <property type="project" value="TreeGrafter"/>
</dbReference>
<keyword evidence="6" id="KW-0479">Metal-binding</keyword>
<dbReference type="FunFam" id="1.10.10.60:FF:000009">
    <property type="entry name" value="transcription factor MYB1R1"/>
    <property type="match status" value="1"/>
</dbReference>
<dbReference type="CDD" id="cd00167">
    <property type="entry name" value="SANT"/>
    <property type="match status" value="1"/>
</dbReference>
<keyword evidence="6" id="KW-0862">Zinc</keyword>
<feature type="domain" description="CCHC-type" evidence="8">
    <location>
        <begin position="6"/>
        <end position="23"/>
    </location>
</feature>
<evidence type="ECO:0000256" key="1">
    <source>
        <dbReference type="ARBA" id="ARBA00004123"/>
    </source>
</evidence>
<dbReference type="Pfam" id="PF00249">
    <property type="entry name" value="Myb_DNA-binding"/>
    <property type="match status" value="1"/>
</dbReference>
<dbReference type="GO" id="GO:0006355">
    <property type="term" value="P:regulation of DNA-templated transcription"/>
    <property type="evidence" value="ECO:0007669"/>
    <property type="project" value="UniProtKB-ARBA"/>
</dbReference>
<dbReference type="InterPro" id="IPR052245">
    <property type="entry name" value="Plant_Stress_Dev_TF"/>
</dbReference>
<dbReference type="Proteomes" id="UP000594263">
    <property type="component" value="Unplaced"/>
</dbReference>
<dbReference type="AlphaFoldDB" id="A0A7N0TBB4"/>
<dbReference type="PROSITE" id="PS50158">
    <property type="entry name" value="ZF_CCHC"/>
    <property type="match status" value="1"/>
</dbReference>
<evidence type="ECO:0000256" key="4">
    <source>
        <dbReference type="ARBA" id="ARBA00023163"/>
    </source>
</evidence>
<dbReference type="InterPro" id="IPR001005">
    <property type="entry name" value="SANT/Myb"/>
</dbReference>
<keyword evidence="4" id="KW-0804">Transcription</keyword>
<keyword evidence="6" id="KW-0863">Zinc-finger</keyword>
<dbReference type="InterPro" id="IPR017930">
    <property type="entry name" value="Myb_dom"/>
</dbReference>
<dbReference type="SMART" id="SM00717">
    <property type="entry name" value="SANT"/>
    <property type="match status" value="1"/>
</dbReference>
<accession>A0A7N0TBB4</accession>
<keyword evidence="5" id="KW-0539">Nucleus</keyword>
<dbReference type="GO" id="GO:0008270">
    <property type="term" value="F:zinc ion binding"/>
    <property type="evidence" value="ECO:0007669"/>
    <property type="project" value="UniProtKB-KW"/>
</dbReference>
<dbReference type="PANTHER" id="PTHR44191:SF45">
    <property type="entry name" value="TRANSCRIPTION FACTOR MYB1R1-LIKE"/>
    <property type="match status" value="1"/>
</dbReference>
<evidence type="ECO:0000313" key="11">
    <source>
        <dbReference type="EnsemblPlants" id="Kaladp0032s0059.1.v1.1"/>
    </source>
</evidence>
<dbReference type="Gene3D" id="1.10.10.60">
    <property type="entry name" value="Homeodomain-like"/>
    <property type="match status" value="1"/>
</dbReference>
<evidence type="ECO:0000313" key="12">
    <source>
        <dbReference type="Proteomes" id="UP000594263"/>
    </source>
</evidence>
<dbReference type="GO" id="GO:0003677">
    <property type="term" value="F:DNA binding"/>
    <property type="evidence" value="ECO:0007669"/>
    <property type="project" value="UniProtKB-KW"/>
</dbReference>
<comment type="subcellular location">
    <subcellularLocation>
        <location evidence="1">Nucleus</location>
    </subcellularLocation>
</comment>
<organism evidence="11 12">
    <name type="scientific">Kalanchoe fedtschenkoi</name>
    <name type="common">Lavender scallops</name>
    <name type="synonym">South American air plant</name>
    <dbReference type="NCBI Taxonomy" id="63787"/>
    <lineage>
        <taxon>Eukaryota</taxon>
        <taxon>Viridiplantae</taxon>
        <taxon>Streptophyta</taxon>
        <taxon>Embryophyta</taxon>
        <taxon>Tracheophyta</taxon>
        <taxon>Spermatophyta</taxon>
        <taxon>Magnoliopsida</taxon>
        <taxon>eudicotyledons</taxon>
        <taxon>Gunneridae</taxon>
        <taxon>Pentapetalae</taxon>
        <taxon>Saxifragales</taxon>
        <taxon>Crassulaceae</taxon>
        <taxon>Kalanchoe</taxon>
    </lineage>
</organism>
<feature type="domain" description="HTH myb-type" evidence="10">
    <location>
        <begin position="130"/>
        <end position="186"/>
    </location>
</feature>
<dbReference type="PROSITE" id="PS51293">
    <property type="entry name" value="SANT"/>
    <property type="match status" value="1"/>
</dbReference>
<sequence>MTGGARRCSHCGNNGHNSRTCNEGKGCLKLFGVKILAEDKVDNHIHDESVVKTYRKEAIKRSNSVGHLAYHHYNNQLALMPIKNCDVAHIGDGDIVNLEHEPENDPHHGDDGYLSDGLTQYSYCKPKVVRRRKKGVPWTEEEHQTFLIGLKKLGRGDWRGISKNFVHTRNPTQVASHAQKYFMRQMSAKDSTKKKKRRLSLFDLPLKEDLCSIPSASPLLKDSSPLQHGETCFLNGSNDSLDQGELPFPAHQYSQLLPPLSPGPGPGPALTGRPYNQGWKRSHIPRLENHADDQANVMTKLNVLALVSPRQVNATTLQLGLPSFASSNKAGGLMSSMVDDMLELRIALPVGTPSE</sequence>
<keyword evidence="2" id="KW-0805">Transcription regulation</keyword>
<dbReference type="InterPro" id="IPR017884">
    <property type="entry name" value="SANT_dom"/>
</dbReference>
<feature type="domain" description="Myb-like" evidence="7">
    <location>
        <begin position="130"/>
        <end position="182"/>
    </location>
</feature>
<proteinExistence type="predicted"/>
<evidence type="ECO:0000259" key="8">
    <source>
        <dbReference type="PROSITE" id="PS50158"/>
    </source>
</evidence>
<evidence type="ECO:0000256" key="2">
    <source>
        <dbReference type="ARBA" id="ARBA00023015"/>
    </source>
</evidence>
<dbReference type="PROSITE" id="PS51294">
    <property type="entry name" value="HTH_MYB"/>
    <property type="match status" value="1"/>
</dbReference>
<dbReference type="GO" id="GO:0005634">
    <property type="term" value="C:nucleus"/>
    <property type="evidence" value="ECO:0007669"/>
    <property type="project" value="UniProtKB-SubCell"/>
</dbReference>
<feature type="domain" description="SANT" evidence="9">
    <location>
        <begin position="138"/>
        <end position="186"/>
    </location>
</feature>
<dbReference type="NCBIfam" id="TIGR01557">
    <property type="entry name" value="myb_SHAQKYF"/>
    <property type="match status" value="1"/>
</dbReference>
<evidence type="ECO:0000256" key="5">
    <source>
        <dbReference type="ARBA" id="ARBA00023242"/>
    </source>
</evidence>
<dbReference type="InterPro" id="IPR009057">
    <property type="entry name" value="Homeodomain-like_sf"/>
</dbReference>
<protein>
    <submittedName>
        <fullName evidence="11">Uncharacterized protein</fullName>
    </submittedName>
</protein>
<evidence type="ECO:0000259" key="10">
    <source>
        <dbReference type="PROSITE" id="PS51294"/>
    </source>
</evidence>
<name>A0A7N0TBB4_KALFE</name>
<dbReference type="GO" id="GO:0009723">
    <property type="term" value="P:response to ethylene"/>
    <property type="evidence" value="ECO:0007669"/>
    <property type="project" value="TreeGrafter"/>
</dbReference>
<dbReference type="EnsemblPlants" id="Kaladp0032s0059.1.v1.1">
    <property type="protein sequence ID" value="Kaladp0032s0059.1.v1.1"/>
    <property type="gene ID" value="Kaladp0032s0059.v1.1"/>
</dbReference>
<keyword evidence="3" id="KW-0238">DNA-binding</keyword>
<evidence type="ECO:0000256" key="6">
    <source>
        <dbReference type="PROSITE-ProRule" id="PRU00047"/>
    </source>
</evidence>
<dbReference type="PANTHER" id="PTHR44191">
    <property type="entry name" value="TRANSCRIPTION FACTOR KUA1"/>
    <property type="match status" value="1"/>
</dbReference>
<dbReference type="SUPFAM" id="SSF46689">
    <property type="entry name" value="Homeodomain-like"/>
    <property type="match status" value="1"/>
</dbReference>
<keyword evidence="12" id="KW-1185">Reference proteome</keyword>
<evidence type="ECO:0000256" key="3">
    <source>
        <dbReference type="ARBA" id="ARBA00023125"/>
    </source>
</evidence>
<evidence type="ECO:0000259" key="7">
    <source>
        <dbReference type="PROSITE" id="PS50090"/>
    </source>
</evidence>
<evidence type="ECO:0000259" key="9">
    <source>
        <dbReference type="PROSITE" id="PS51293"/>
    </source>
</evidence>